<keyword evidence="5" id="KW-1185">Reference proteome</keyword>
<sequence>MSDDTQLLGHCPNCDAAIPEAWLLVKYTKDNGATGIWAECPDCGTVVAPA</sequence>
<proteinExistence type="predicted"/>
<dbReference type="InterPro" id="IPR057159">
    <property type="entry name" value="DUF7837"/>
</dbReference>
<dbReference type="Proteomes" id="UP001596445">
    <property type="component" value="Unassembled WGS sequence"/>
</dbReference>
<organism evidence="4 5">
    <name type="scientific">Halovenus salina</name>
    <dbReference type="NCBI Taxonomy" id="1510225"/>
    <lineage>
        <taxon>Archaea</taxon>
        <taxon>Methanobacteriati</taxon>
        <taxon>Methanobacteriota</taxon>
        <taxon>Stenosarchaea group</taxon>
        <taxon>Halobacteria</taxon>
        <taxon>Halobacteriales</taxon>
        <taxon>Haloarculaceae</taxon>
        <taxon>Halovenus</taxon>
    </lineage>
</organism>
<dbReference type="Pfam" id="PF25207">
    <property type="entry name" value="DUF7837"/>
    <property type="match status" value="1"/>
</dbReference>
<evidence type="ECO:0000313" key="4">
    <source>
        <dbReference type="EMBL" id="MFC7060144.1"/>
    </source>
</evidence>
<evidence type="ECO:0000313" key="2">
    <source>
        <dbReference type="EMBL" id="MFC7059976.1"/>
    </source>
</evidence>
<evidence type="ECO:0000259" key="1">
    <source>
        <dbReference type="Pfam" id="PF25207"/>
    </source>
</evidence>
<dbReference type="AlphaFoldDB" id="A0ABD5W8Q4"/>
<dbReference type="EMBL" id="JBHSZI010000005">
    <property type="protein sequence ID" value="MFC7059976.1"/>
    <property type="molecule type" value="Genomic_DNA"/>
</dbReference>
<evidence type="ECO:0000313" key="5">
    <source>
        <dbReference type="Proteomes" id="UP001596445"/>
    </source>
</evidence>
<name>A0ABD5W8Q4_9EURY</name>
<comment type="caution">
    <text evidence="4">The sequence shown here is derived from an EMBL/GenBank/DDBJ whole genome shotgun (WGS) entry which is preliminary data.</text>
</comment>
<reference evidence="4" key="1">
    <citation type="journal article" date="2014" name="Int. J. Syst. Evol. Microbiol.">
        <title>Complete genome sequence of Corynebacterium casei LMG S-19264T (=DSM 44701T), isolated from a smear-ripened cheese.</title>
        <authorList>
            <consortium name="US DOE Joint Genome Institute (JGI-PGF)"/>
            <person name="Walter F."/>
            <person name="Albersmeier A."/>
            <person name="Kalinowski J."/>
            <person name="Ruckert C."/>
        </authorList>
    </citation>
    <scope>NUCLEOTIDE SEQUENCE [LARGE SCALE GENOMIC DNA]</scope>
    <source>
        <strain evidence="4">CGMCC 1.12553</strain>
    </source>
</reference>
<feature type="domain" description="DUF7837" evidence="1">
    <location>
        <begin position="4"/>
        <end position="49"/>
    </location>
</feature>
<dbReference type="RefSeq" id="WP_267164340.1">
    <property type="nucleotide sequence ID" value="NZ_CP112973.1"/>
</dbReference>
<evidence type="ECO:0000313" key="3">
    <source>
        <dbReference type="EMBL" id="MFC7060043.1"/>
    </source>
</evidence>
<reference evidence="5" key="2">
    <citation type="journal article" date="2019" name="Int. J. Syst. Evol. Microbiol.">
        <title>The Global Catalogue of Microorganisms (GCM) 10K type strain sequencing project: providing services to taxonomists for standard genome sequencing and annotation.</title>
        <authorList>
            <consortium name="The Broad Institute Genomics Platform"/>
            <consortium name="The Broad Institute Genome Sequencing Center for Infectious Disease"/>
            <person name="Wu L."/>
            <person name="Ma J."/>
        </authorList>
    </citation>
    <scope>NUCLEOTIDE SEQUENCE [LARGE SCALE GENOMIC DNA]</scope>
    <source>
        <strain evidence="5">JCM 30072</strain>
    </source>
</reference>
<dbReference type="GeneID" id="76632392"/>
<gene>
    <name evidence="2" type="ORF">ACFQQG_19380</name>
    <name evidence="3" type="ORF">ACFQQG_19815</name>
    <name evidence="4" type="ORF">ACFQQG_20480</name>
</gene>
<dbReference type="EMBL" id="JBHSZI010000005">
    <property type="protein sequence ID" value="MFC7060043.1"/>
    <property type="molecule type" value="Genomic_DNA"/>
</dbReference>
<reference evidence="4" key="3">
    <citation type="submission" date="2024-09" db="EMBL/GenBank/DDBJ databases">
        <authorList>
            <person name="Sun Q."/>
        </authorList>
    </citation>
    <scope>NUCLEOTIDE SEQUENCE</scope>
    <source>
        <strain evidence="4">CGMCC 1.12553</strain>
    </source>
</reference>
<protein>
    <submittedName>
        <fullName evidence="4">Phage terminase large subunit family protein</fullName>
    </submittedName>
</protein>
<accession>A0ABD5W8Q4</accession>
<dbReference type="EMBL" id="JBHSZI010000006">
    <property type="protein sequence ID" value="MFC7060144.1"/>
    <property type="molecule type" value="Genomic_DNA"/>
</dbReference>